<feature type="binding site" evidence="9">
    <location>
        <position position="229"/>
    </location>
    <ligand>
        <name>Zn(2+)</name>
        <dbReference type="ChEBI" id="CHEBI:29105"/>
        <label>3</label>
    </ligand>
</feature>
<evidence type="ECO:0000256" key="5">
    <source>
        <dbReference type="ARBA" id="ARBA00022763"/>
    </source>
</evidence>
<protein>
    <recommendedName>
        <fullName evidence="9">Probable endonuclease 4</fullName>
        <ecNumber evidence="9">3.1.21.2</ecNumber>
    </recommendedName>
    <alternativeName>
        <fullName evidence="9">Endodeoxyribonuclease IV</fullName>
    </alternativeName>
    <alternativeName>
        <fullName evidence="9">Endonuclease IV</fullName>
    </alternativeName>
</protein>
<evidence type="ECO:0000256" key="1">
    <source>
        <dbReference type="ARBA" id="ARBA00005340"/>
    </source>
</evidence>
<feature type="binding site" evidence="9">
    <location>
        <position position="182"/>
    </location>
    <ligand>
        <name>Zn(2+)</name>
        <dbReference type="ChEBI" id="CHEBI:29105"/>
        <label>3</label>
    </ligand>
</feature>
<keyword evidence="2 9" id="KW-0540">Nuclease</keyword>
<dbReference type="OrthoDB" id="9805666at2"/>
<dbReference type="HAMAP" id="MF_00152">
    <property type="entry name" value="Nfo"/>
    <property type="match status" value="1"/>
</dbReference>
<feature type="binding site" evidence="9">
    <location>
        <position position="69"/>
    </location>
    <ligand>
        <name>Zn(2+)</name>
        <dbReference type="ChEBI" id="CHEBI:29105"/>
        <label>1</label>
    </ligand>
</feature>
<dbReference type="PROSITE" id="PS00729">
    <property type="entry name" value="AP_NUCLEASE_F2_1"/>
    <property type="match status" value="1"/>
</dbReference>
<dbReference type="Gene3D" id="3.20.20.150">
    <property type="entry name" value="Divalent-metal-dependent TIM barrel enzymes"/>
    <property type="match status" value="1"/>
</dbReference>
<comment type="cofactor">
    <cofactor evidence="9">
        <name>Zn(2+)</name>
        <dbReference type="ChEBI" id="CHEBI:29105"/>
    </cofactor>
    <text evidence="9">Binds 3 Zn(2+) ions.</text>
</comment>
<feature type="binding site" evidence="9">
    <location>
        <position position="216"/>
    </location>
    <ligand>
        <name>Zn(2+)</name>
        <dbReference type="ChEBI" id="CHEBI:29105"/>
        <label>2</label>
    </ligand>
</feature>
<dbReference type="EC" id="3.1.21.2" evidence="9"/>
<comment type="similarity">
    <text evidence="1 9">Belongs to the AP endonuclease 2 family.</text>
</comment>
<dbReference type="FunFam" id="3.20.20.150:FF:000001">
    <property type="entry name" value="Probable endonuclease 4"/>
    <property type="match status" value="1"/>
</dbReference>
<dbReference type="GO" id="GO:0008270">
    <property type="term" value="F:zinc ion binding"/>
    <property type="evidence" value="ECO:0007669"/>
    <property type="project" value="UniProtKB-UniRule"/>
</dbReference>
<dbReference type="InterPro" id="IPR001719">
    <property type="entry name" value="AP_endonuc_2"/>
</dbReference>
<evidence type="ECO:0000256" key="8">
    <source>
        <dbReference type="ARBA" id="ARBA00023204"/>
    </source>
</evidence>
<evidence type="ECO:0000256" key="9">
    <source>
        <dbReference type="HAMAP-Rule" id="MF_00152"/>
    </source>
</evidence>
<evidence type="ECO:0000259" key="10">
    <source>
        <dbReference type="Pfam" id="PF01261"/>
    </source>
</evidence>
<evidence type="ECO:0000256" key="2">
    <source>
        <dbReference type="ARBA" id="ARBA00022722"/>
    </source>
</evidence>
<proteinExistence type="inferred from homology"/>
<comment type="function">
    <text evidence="9">Endonuclease IV plays a role in DNA repair. It cleaves phosphodiester bonds at apurinic or apyrimidinic (AP) sites, generating a 3'-hydroxyl group and a 5'-terminal sugar phosphate.</text>
</comment>
<dbReference type="PROSITE" id="PS51432">
    <property type="entry name" value="AP_NUCLEASE_F2_4"/>
    <property type="match status" value="1"/>
</dbReference>
<dbReference type="Pfam" id="PF01261">
    <property type="entry name" value="AP_endonuc_2"/>
    <property type="match status" value="1"/>
</dbReference>
<keyword evidence="7 9" id="KW-0862">Zinc</keyword>
<dbReference type="Proteomes" id="UP000295777">
    <property type="component" value="Unassembled WGS sequence"/>
</dbReference>
<feature type="binding site" evidence="9">
    <location>
        <position position="145"/>
    </location>
    <ligand>
        <name>Zn(2+)</name>
        <dbReference type="ChEBI" id="CHEBI:29105"/>
        <label>1</label>
    </ligand>
</feature>
<organism evidence="11 12">
    <name type="scientific">Phorcysia thermohydrogeniphila</name>
    <dbReference type="NCBI Taxonomy" id="936138"/>
    <lineage>
        <taxon>Bacteria</taxon>
        <taxon>Pseudomonadati</taxon>
        <taxon>Aquificota</taxon>
        <taxon>Aquificia</taxon>
        <taxon>Desulfurobacteriales</taxon>
        <taxon>Desulfurobacteriaceae</taxon>
        <taxon>Phorcysia</taxon>
    </lineage>
</organism>
<keyword evidence="5 9" id="KW-0227">DNA damage</keyword>
<dbReference type="CDD" id="cd00019">
    <property type="entry name" value="AP2Ec"/>
    <property type="match status" value="1"/>
</dbReference>
<sequence length="281" mass="31768">MKFVGAHVSTAGGVFNAPLNAKNIGAKAFALFTKNQRQWKAKPLTEEAVKKFKNNLKEVGISPKYVLPHDSYLINLGHPEEEKRRKSIEAFVDEVERCYQLGLKYLNFHPGSHLRKVSEKECLRIIADSINEILGRTKDVILVLENTAGQGSNVGYRFEHLAEIIEMVEDKSRIGVCLDTCHMFAAGYDIRTEPAYLKTMEEFDSIVGFKYLKGMHLNDAKSSFGSRVDRHQSIGKGNIGLEAFRLIMNDPRLDDIPLILETPDPSIWAEEIKLLYSLVEK</sequence>
<gene>
    <name evidence="9" type="primary">nfo</name>
    <name evidence="11" type="ORF">CLV27_0983</name>
</gene>
<dbReference type="PROSITE" id="PS00730">
    <property type="entry name" value="AP_NUCLEASE_F2_2"/>
    <property type="match status" value="1"/>
</dbReference>
<dbReference type="RefSeq" id="WP_132526375.1">
    <property type="nucleotide sequence ID" value="NZ_SMFV01000003.1"/>
</dbReference>
<dbReference type="InterPro" id="IPR036237">
    <property type="entry name" value="Xyl_isomerase-like_sf"/>
</dbReference>
<evidence type="ECO:0000256" key="7">
    <source>
        <dbReference type="ARBA" id="ARBA00022833"/>
    </source>
</evidence>
<dbReference type="GO" id="GO:0006284">
    <property type="term" value="P:base-excision repair"/>
    <property type="evidence" value="ECO:0007669"/>
    <property type="project" value="TreeGrafter"/>
</dbReference>
<dbReference type="GO" id="GO:0003906">
    <property type="term" value="F:DNA-(apurinic or apyrimidinic site) endonuclease activity"/>
    <property type="evidence" value="ECO:0007669"/>
    <property type="project" value="TreeGrafter"/>
</dbReference>
<dbReference type="InterPro" id="IPR013022">
    <property type="entry name" value="Xyl_isomerase-like_TIM-brl"/>
</dbReference>
<accession>A0A4R1GCR8</accession>
<feature type="binding site" evidence="9">
    <location>
        <position position="109"/>
    </location>
    <ligand>
        <name>Zn(2+)</name>
        <dbReference type="ChEBI" id="CHEBI:29105"/>
        <label>1</label>
    </ligand>
</feature>
<feature type="domain" description="Xylose isomerase-like TIM barrel" evidence="10">
    <location>
        <begin position="21"/>
        <end position="277"/>
    </location>
</feature>
<evidence type="ECO:0000313" key="11">
    <source>
        <dbReference type="EMBL" id="TCK04550.1"/>
    </source>
</evidence>
<dbReference type="PROSITE" id="PS00731">
    <property type="entry name" value="AP_NUCLEASE_F2_3"/>
    <property type="match status" value="1"/>
</dbReference>
<evidence type="ECO:0000256" key="6">
    <source>
        <dbReference type="ARBA" id="ARBA00022801"/>
    </source>
</evidence>
<feature type="binding site" evidence="9">
    <location>
        <position position="231"/>
    </location>
    <ligand>
        <name>Zn(2+)</name>
        <dbReference type="ChEBI" id="CHEBI:29105"/>
        <label>3</label>
    </ligand>
</feature>
<dbReference type="NCBIfam" id="NF002199">
    <property type="entry name" value="PRK01060.1-4"/>
    <property type="match status" value="1"/>
</dbReference>
<dbReference type="InterPro" id="IPR018246">
    <property type="entry name" value="AP_endonuc_F2_Zn_BS"/>
</dbReference>
<dbReference type="EMBL" id="SMFV01000003">
    <property type="protein sequence ID" value="TCK04550.1"/>
    <property type="molecule type" value="Genomic_DNA"/>
</dbReference>
<dbReference type="SMART" id="SM00518">
    <property type="entry name" value="AP2Ec"/>
    <property type="match status" value="1"/>
</dbReference>
<keyword evidence="4 9" id="KW-0255">Endonuclease</keyword>
<feature type="binding site" evidence="9">
    <location>
        <position position="145"/>
    </location>
    <ligand>
        <name>Zn(2+)</name>
        <dbReference type="ChEBI" id="CHEBI:29105"/>
        <label>2</label>
    </ligand>
</feature>
<comment type="catalytic activity">
    <reaction evidence="9">
        <text>Endonucleolytic cleavage to 5'-phosphooligonucleotide end-products.</text>
        <dbReference type="EC" id="3.1.21.2"/>
    </reaction>
</comment>
<dbReference type="PANTHER" id="PTHR21445:SF0">
    <property type="entry name" value="APURINIC-APYRIMIDINIC ENDONUCLEASE"/>
    <property type="match status" value="1"/>
</dbReference>
<evidence type="ECO:0000256" key="3">
    <source>
        <dbReference type="ARBA" id="ARBA00022723"/>
    </source>
</evidence>
<evidence type="ECO:0000256" key="4">
    <source>
        <dbReference type="ARBA" id="ARBA00022759"/>
    </source>
</evidence>
<dbReference type="SUPFAM" id="SSF51658">
    <property type="entry name" value="Xylose isomerase-like"/>
    <property type="match status" value="1"/>
</dbReference>
<dbReference type="AlphaFoldDB" id="A0A4R1GCR8"/>
<dbReference type="GO" id="GO:0008081">
    <property type="term" value="F:phosphoric diester hydrolase activity"/>
    <property type="evidence" value="ECO:0007669"/>
    <property type="project" value="TreeGrafter"/>
</dbReference>
<keyword evidence="12" id="KW-1185">Reference proteome</keyword>
<reference evidence="11 12" key="1">
    <citation type="submission" date="2019-03" db="EMBL/GenBank/DDBJ databases">
        <title>Genomic Encyclopedia of Archaeal and Bacterial Type Strains, Phase II (KMG-II): from individual species to whole genera.</title>
        <authorList>
            <person name="Goeker M."/>
        </authorList>
    </citation>
    <scope>NUCLEOTIDE SEQUENCE [LARGE SCALE GENOMIC DNA]</scope>
    <source>
        <strain evidence="11 12">DSM 24425</strain>
    </source>
</reference>
<keyword evidence="6 9" id="KW-0378">Hydrolase</keyword>
<keyword evidence="3 9" id="KW-0479">Metal-binding</keyword>
<dbReference type="GO" id="GO:0003677">
    <property type="term" value="F:DNA binding"/>
    <property type="evidence" value="ECO:0007669"/>
    <property type="project" value="InterPro"/>
</dbReference>
<keyword evidence="8 9" id="KW-0234">DNA repair</keyword>
<name>A0A4R1GCR8_9BACT</name>
<feature type="binding site" evidence="9">
    <location>
        <position position="179"/>
    </location>
    <ligand>
        <name>Zn(2+)</name>
        <dbReference type="ChEBI" id="CHEBI:29105"/>
        <label>2</label>
    </ligand>
</feature>
<feature type="binding site" evidence="9">
    <location>
        <position position="261"/>
    </location>
    <ligand>
        <name>Zn(2+)</name>
        <dbReference type="ChEBI" id="CHEBI:29105"/>
        <label>2</label>
    </ligand>
</feature>
<evidence type="ECO:0000313" key="12">
    <source>
        <dbReference type="Proteomes" id="UP000295777"/>
    </source>
</evidence>
<dbReference type="PANTHER" id="PTHR21445">
    <property type="entry name" value="ENDONUCLEASE IV ENDODEOXYRIBONUCLEASE IV"/>
    <property type="match status" value="1"/>
</dbReference>
<dbReference type="NCBIfam" id="TIGR00587">
    <property type="entry name" value="nfo"/>
    <property type="match status" value="1"/>
</dbReference>
<dbReference type="GO" id="GO:0008833">
    <property type="term" value="F:deoxyribonuclease IV (phage-T4-induced) activity"/>
    <property type="evidence" value="ECO:0007669"/>
    <property type="project" value="UniProtKB-UniRule"/>
</dbReference>
<comment type="caution">
    <text evidence="11">The sequence shown here is derived from an EMBL/GenBank/DDBJ whole genome shotgun (WGS) entry which is preliminary data.</text>
</comment>